<feature type="compositionally biased region" description="Pro residues" evidence="6">
    <location>
        <begin position="90"/>
        <end position="100"/>
    </location>
</feature>
<feature type="region of interest" description="Disordered" evidence="6">
    <location>
        <begin position="25"/>
        <end position="52"/>
    </location>
</feature>
<dbReference type="SUPFAM" id="SSF46689">
    <property type="entry name" value="Homeodomain-like"/>
    <property type="match status" value="1"/>
</dbReference>
<evidence type="ECO:0000259" key="7">
    <source>
        <dbReference type="PROSITE" id="PS50071"/>
    </source>
</evidence>
<feature type="compositionally biased region" description="Basic and acidic residues" evidence="6">
    <location>
        <begin position="320"/>
        <end position="338"/>
    </location>
</feature>
<feature type="region of interest" description="Disordered" evidence="6">
    <location>
        <begin position="87"/>
        <end position="208"/>
    </location>
</feature>
<dbReference type="Pfam" id="PF00046">
    <property type="entry name" value="Homeodomain"/>
    <property type="match status" value="1"/>
</dbReference>
<feature type="DNA-binding region" description="Homeobox" evidence="4">
    <location>
        <begin position="197"/>
        <end position="256"/>
    </location>
</feature>
<dbReference type="PANTHER" id="PTHR46255">
    <property type="entry name" value="SHORT STATURE HOMEOBOX"/>
    <property type="match status" value="1"/>
</dbReference>
<gene>
    <name evidence="8" type="ORF">PhCBS80983_g00653</name>
</gene>
<reference evidence="8 9" key="1">
    <citation type="journal article" date="2019" name="Sci. Rep.">
        <title>Comparative genomics of chytrid fungi reveal insights into the obligate biotrophic and pathogenic lifestyle of Synchytrium endobioticum.</title>
        <authorList>
            <person name="van de Vossenberg B.T.L.H."/>
            <person name="Warris S."/>
            <person name="Nguyen H.D.T."/>
            <person name="van Gent-Pelzer M.P.E."/>
            <person name="Joly D.L."/>
            <person name="van de Geest H.C."/>
            <person name="Bonants P.J.M."/>
            <person name="Smith D.S."/>
            <person name="Levesque C.A."/>
            <person name="van der Lee T.A.J."/>
        </authorList>
    </citation>
    <scope>NUCLEOTIDE SEQUENCE [LARGE SCALE GENOMIC DNA]</scope>
    <source>
        <strain evidence="8 9">CBS 809.83</strain>
    </source>
</reference>
<dbReference type="PROSITE" id="PS00027">
    <property type="entry name" value="HOMEOBOX_1"/>
    <property type="match status" value="1"/>
</dbReference>
<dbReference type="InterPro" id="IPR017970">
    <property type="entry name" value="Homeobox_CS"/>
</dbReference>
<dbReference type="SMART" id="SM00389">
    <property type="entry name" value="HOX"/>
    <property type="match status" value="1"/>
</dbReference>
<dbReference type="PANTHER" id="PTHR46255:SF3">
    <property type="entry name" value="HOMEOBOX DOMAIN-CONTAINING PROTEIN"/>
    <property type="match status" value="1"/>
</dbReference>
<feature type="region of interest" description="Disordered" evidence="6">
    <location>
        <begin position="252"/>
        <end position="353"/>
    </location>
</feature>
<comment type="caution">
    <text evidence="8">The sequence shown here is derived from an EMBL/GenBank/DDBJ whole genome shotgun (WGS) entry which is preliminary data.</text>
</comment>
<dbReference type="EMBL" id="QEAQ01000004">
    <property type="protein sequence ID" value="TPX62189.1"/>
    <property type="molecule type" value="Genomic_DNA"/>
</dbReference>
<evidence type="ECO:0000256" key="5">
    <source>
        <dbReference type="RuleBase" id="RU000682"/>
    </source>
</evidence>
<evidence type="ECO:0000256" key="2">
    <source>
        <dbReference type="ARBA" id="ARBA00023155"/>
    </source>
</evidence>
<dbReference type="InterPro" id="IPR052631">
    <property type="entry name" value="Paired_homeobox_Bicoid"/>
</dbReference>
<keyword evidence="9" id="KW-1185">Reference proteome</keyword>
<dbReference type="AlphaFoldDB" id="A0A507EDB8"/>
<dbReference type="Gene3D" id="1.10.10.60">
    <property type="entry name" value="Homeodomain-like"/>
    <property type="match status" value="1"/>
</dbReference>
<proteinExistence type="predicted"/>
<keyword evidence="1 4" id="KW-0238">DNA-binding</keyword>
<feature type="compositionally biased region" description="Basic residues" evidence="6">
    <location>
        <begin position="450"/>
        <end position="468"/>
    </location>
</feature>
<dbReference type="GO" id="GO:0000981">
    <property type="term" value="F:DNA-binding transcription factor activity, RNA polymerase II-specific"/>
    <property type="evidence" value="ECO:0007669"/>
    <property type="project" value="InterPro"/>
</dbReference>
<evidence type="ECO:0000313" key="8">
    <source>
        <dbReference type="EMBL" id="TPX62189.1"/>
    </source>
</evidence>
<keyword evidence="2 4" id="KW-0371">Homeobox</keyword>
<evidence type="ECO:0000256" key="3">
    <source>
        <dbReference type="ARBA" id="ARBA00023242"/>
    </source>
</evidence>
<feature type="compositionally biased region" description="Low complexity" evidence="6">
    <location>
        <begin position="270"/>
        <end position="312"/>
    </location>
</feature>
<dbReference type="InterPro" id="IPR001356">
    <property type="entry name" value="HD"/>
</dbReference>
<keyword evidence="3 4" id="KW-0539">Nucleus</keyword>
<dbReference type="GO" id="GO:0005634">
    <property type="term" value="C:nucleus"/>
    <property type="evidence" value="ECO:0007669"/>
    <property type="project" value="UniProtKB-SubCell"/>
</dbReference>
<evidence type="ECO:0000256" key="4">
    <source>
        <dbReference type="PROSITE-ProRule" id="PRU00108"/>
    </source>
</evidence>
<evidence type="ECO:0000256" key="6">
    <source>
        <dbReference type="SAM" id="MobiDB-lite"/>
    </source>
</evidence>
<comment type="subcellular location">
    <subcellularLocation>
        <location evidence="4 5">Nucleus</location>
    </subcellularLocation>
</comment>
<dbReference type="PROSITE" id="PS50071">
    <property type="entry name" value="HOMEOBOX_2"/>
    <property type="match status" value="1"/>
</dbReference>
<feature type="compositionally biased region" description="Polar residues" evidence="6">
    <location>
        <begin position="252"/>
        <end position="269"/>
    </location>
</feature>
<protein>
    <recommendedName>
        <fullName evidence="7">Homeobox domain-containing protein</fullName>
    </recommendedName>
</protein>
<feature type="region of interest" description="Disordered" evidence="6">
    <location>
        <begin position="442"/>
        <end position="482"/>
    </location>
</feature>
<feature type="compositionally biased region" description="Basic and acidic residues" evidence="6">
    <location>
        <begin position="25"/>
        <end position="38"/>
    </location>
</feature>
<feature type="domain" description="Homeobox" evidence="7">
    <location>
        <begin position="195"/>
        <end position="255"/>
    </location>
</feature>
<dbReference type="Proteomes" id="UP000318582">
    <property type="component" value="Unassembled WGS sequence"/>
</dbReference>
<sequence>MNYHQPLAGPAKPKFAMRVENLLLKEDDPLILSSRDRSTGSGNHPRPPCTSPNAFCAVTVPASPPAEFHRRPPTPPQLHYHMDVQHQPYGYPPYGPPPQAPCLVQSRGQYFPPPSSSHLPPQYAAPGLYLVPPRHPSPAHTFFPRRHPGSGFPSQSGSDSGPRGPHSFAPEPSIPTLKQEDRASSTSQASNHDAKSIKPKRRRATPAQVLSLTTVFKQTNFPSTEHRARLAKELNMTPRAVQIWFQNRRQAARSRQLSKQGVQVCSNSTSDPNPGPSHSSSSSDSESQLSPTLSTASAPAAAAQRQQRQQQQHQNENTEDEHKPARATDRGSNTDRECAVSAPSNYPCSPSEDEAEFRHMLPDGQSCLRYPSTTGHLYPTPLSPDRRGDYFCASTAATTTTLYPPGKQQSQFVQVPQLSTLPRLARSRTVCVDIPVADVPHSVASAPKHQQPRQNHHQDHHHSYHRHESRPLSAMHRRSTPE</sequence>
<organism evidence="8 9">
    <name type="scientific">Powellomyces hirtus</name>
    <dbReference type="NCBI Taxonomy" id="109895"/>
    <lineage>
        <taxon>Eukaryota</taxon>
        <taxon>Fungi</taxon>
        <taxon>Fungi incertae sedis</taxon>
        <taxon>Chytridiomycota</taxon>
        <taxon>Chytridiomycota incertae sedis</taxon>
        <taxon>Chytridiomycetes</taxon>
        <taxon>Spizellomycetales</taxon>
        <taxon>Powellomycetaceae</taxon>
        <taxon>Powellomyces</taxon>
    </lineage>
</organism>
<dbReference type="GO" id="GO:1990837">
    <property type="term" value="F:sequence-specific double-stranded DNA binding"/>
    <property type="evidence" value="ECO:0007669"/>
    <property type="project" value="TreeGrafter"/>
</dbReference>
<dbReference type="CDD" id="cd00086">
    <property type="entry name" value="homeodomain"/>
    <property type="match status" value="1"/>
</dbReference>
<accession>A0A507EDB8</accession>
<evidence type="ECO:0000313" key="9">
    <source>
        <dbReference type="Proteomes" id="UP000318582"/>
    </source>
</evidence>
<evidence type="ECO:0000256" key="1">
    <source>
        <dbReference type="ARBA" id="ARBA00023125"/>
    </source>
</evidence>
<dbReference type="InterPro" id="IPR009057">
    <property type="entry name" value="Homeodomain-like_sf"/>
</dbReference>
<name>A0A507EDB8_9FUNG</name>